<comment type="caution">
    <text evidence="1">The sequence shown here is derived from an EMBL/GenBank/DDBJ whole genome shotgun (WGS) entry which is preliminary data.</text>
</comment>
<reference evidence="1 2" key="1">
    <citation type="submission" date="2014-08" db="EMBL/GenBank/DDBJ databases">
        <title>Genome sequences of NCPPB Pectobacterium isolates.</title>
        <authorList>
            <person name="Glover R.H."/>
            <person name="Sapp M."/>
            <person name="Elphinstone J."/>
        </authorList>
    </citation>
    <scope>NUCLEOTIDE SEQUENCE [LARGE SCALE GENOMIC DNA]</scope>
    <source>
        <strain evidence="1 2">NCPPB 2793</strain>
    </source>
</reference>
<evidence type="ECO:0000313" key="2">
    <source>
        <dbReference type="Proteomes" id="UP000032869"/>
    </source>
</evidence>
<keyword evidence="2" id="KW-1185">Reference proteome</keyword>
<sequence>MSYFLKGKFSPPLNAGLDTTEFDAYGYIVEDMILSASGESIVPVAIYSGEEKQNFVLRTVTTVPGEITDESTDDHKNAIHKLALESVIEASAKNMEVMSEI</sequence>
<protein>
    <submittedName>
        <fullName evidence="1">Uncharacterized protein</fullName>
    </submittedName>
</protein>
<name>A0ABR4V275_9GAMM</name>
<proteinExistence type="predicted"/>
<evidence type="ECO:0000313" key="1">
    <source>
        <dbReference type="EMBL" id="KFX20812.1"/>
    </source>
</evidence>
<dbReference type="Proteomes" id="UP000032869">
    <property type="component" value="Unassembled WGS sequence"/>
</dbReference>
<gene>
    <name evidence="1" type="ORF">JV35_06320</name>
</gene>
<organism evidence="1 2">
    <name type="scientific">Pectobacterium betavasculorum</name>
    <dbReference type="NCBI Taxonomy" id="55207"/>
    <lineage>
        <taxon>Bacteria</taxon>
        <taxon>Pseudomonadati</taxon>
        <taxon>Pseudomonadota</taxon>
        <taxon>Gammaproteobacteria</taxon>
        <taxon>Enterobacterales</taxon>
        <taxon>Pectobacteriaceae</taxon>
        <taxon>Pectobacterium</taxon>
    </lineage>
</organism>
<dbReference type="RefSeq" id="WP_039301577.1">
    <property type="nucleotide sequence ID" value="NZ_JQHL01000002.1"/>
</dbReference>
<dbReference type="EMBL" id="JQHL01000002">
    <property type="protein sequence ID" value="KFX20812.1"/>
    <property type="molecule type" value="Genomic_DNA"/>
</dbReference>
<accession>A0ABR4V275</accession>